<sequence length="56" mass="6336">MTWLALPLAAVVSLVWNASRFEETRCILARSMRMFVTLILFMALIGGALFLLSYNL</sequence>
<dbReference type="InParanoid" id="A0A517SFR8"/>
<keyword evidence="1" id="KW-0812">Transmembrane</keyword>
<accession>A0A517SFR8</accession>
<dbReference type="Proteomes" id="UP000315700">
    <property type="component" value="Chromosome"/>
</dbReference>
<organism evidence="2 3">
    <name type="scientific">Caulifigura coniformis</name>
    <dbReference type="NCBI Taxonomy" id="2527983"/>
    <lineage>
        <taxon>Bacteria</taxon>
        <taxon>Pseudomonadati</taxon>
        <taxon>Planctomycetota</taxon>
        <taxon>Planctomycetia</taxon>
        <taxon>Planctomycetales</taxon>
        <taxon>Planctomycetaceae</taxon>
        <taxon>Caulifigura</taxon>
    </lineage>
</organism>
<keyword evidence="3" id="KW-1185">Reference proteome</keyword>
<gene>
    <name evidence="2" type="ORF">Pan44_30170</name>
</gene>
<reference evidence="2 3" key="1">
    <citation type="submission" date="2019-02" db="EMBL/GenBank/DDBJ databases">
        <title>Deep-cultivation of Planctomycetes and their phenomic and genomic characterization uncovers novel biology.</title>
        <authorList>
            <person name="Wiegand S."/>
            <person name="Jogler M."/>
            <person name="Boedeker C."/>
            <person name="Pinto D."/>
            <person name="Vollmers J."/>
            <person name="Rivas-Marin E."/>
            <person name="Kohn T."/>
            <person name="Peeters S.H."/>
            <person name="Heuer A."/>
            <person name="Rast P."/>
            <person name="Oberbeckmann S."/>
            <person name="Bunk B."/>
            <person name="Jeske O."/>
            <person name="Meyerdierks A."/>
            <person name="Storesund J.E."/>
            <person name="Kallscheuer N."/>
            <person name="Luecker S."/>
            <person name="Lage O.M."/>
            <person name="Pohl T."/>
            <person name="Merkel B.J."/>
            <person name="Hornburger P."/>
            <person name="Mueller R.-W."/>
            <person name="Bruemmer F."/>
            <person name="Labrenz M."/>
            <person name="Spormann A.M."/>
            <person name="Op den Camp H."/>
            <person name="Overmann J."/>
            <person name="Amann R."/>
            <person name="Jetten M.S.M."/>
            <person name="Mascher T."/>
            <person name="Medema M.H."/>
            <person name="Devos D.P."/>
            <person name="Kaster A.-K."/>
            <person name="Ovreas L."/>
            <person name="Rohde M."/>
            <person name="Galperin M.Y."/>
            <person name="Jogler C."/>
        </authorList>
    </citation>
    <scope>NUCLEOTIDE SEQUENCE [LARGE SCALE GENOMIC DNA]</scope>
    <source>
        <strain evidence="2 3">Pan44</strain>
    </source>
</reference>
<proteinExistence type="predicted"/>
<evidence type="ECO:0000256" key="1">
    <source>
        <dbReference type="SAM" id="Phobius"/>
    </source>
</evidence>
<evidence type="ECO:0000313" key="3">
    <source>
        <dbReference type="Proteomes" id="UP000315700"/>
    </source>
</evidence>
<name>A0A517SFR8_9PLAN</name>
<protein>
    <submittedName>
        <fullName evidence="2">Uncharacterized protein</fullName>
    </submittedName>
</protein>
<dbReference type="RefSeq" id="WP_197453336.1">
    <property type="nucleotide sequence ID" value="NZ_CP036271.1"/>
</dbReference>
<keyword evidence="1" id="KW-1133">Transmembrane helix</keyword>
<dbReference type="KEGG" id="ccos:Pan44_30170"/>
<feature type="transmembrane region" description="Helical" evidence="1">
    <location>
        <begin position="36"/>
        <end position="54"/>
    </location>
</feature>
<evidence type="ECO:0000313" key="2">
    <source>
        <dbReference type="EMBL" id="QDT54976.1"/>
    </source>
</evidence>
<dbReference type="AlphaFoldDB" id="A0A517SFR8"/>
<dbReference type="EMBL" id="CP036271">
    <property type="protein sequence ID" value="QDT54976.1"/>
    <property type="molecule type" value="Genomic_DNA"/>
</dbReference>
<keyword evidence="1" id="KW-0472">Membrane</keyword>